<evidence type="ECO:0000313" key="11">
    <source>
        <dbReference type="Ensembl" id="ENSOANP00000022796.3"/>
    </source>
</evidence>
<dbReference type="Pfam" id="PF21985">
    <property type="entry name" value="TR61B_FKBP-like"/>
    <property type="match status" value="1"/>
</dbReference>
<dbReference type="GO" id="GO:0005739">
    <property type="term" value="C:mitochondrion"/>
    <property type="evidence" value="ECO:0000318"/>
    <property type="project" value="GO_Central"/>
</dbReference>
<dbReference type="GeneID" id="100078676"/>
<dbReference type="PANTHER" id="PTHR12133:SF1">
    <property type="entry name" value="TRNA (ADENINE(58)-N(1))-METHYLTRANSFERASE, MITOCHONDRIAL"/>
    <property type="match status" value="1"/>
</dbReference>
<feature type="compositionally biased region" description="Acidic residues" evidence="7">
    <location>
        <begin position="370"/>
        <end position="387"/>
    </location>
</feature>
<feature type="region of interest" description="Disordered" evidence="7">
    <location>
        <begin position="51"/>
        <end position="94"/>
    </location>
</feature>
<comment type="catalytic activity">
    <reaction evidence="6">
        <text>an adenosine in mRNA + S-adenosyl-L-methionine = an N(1)-methyladenosine in mRNA + S-adenosyl-L-homocysteine + H(+)</text>
        <dbReference type="Rhea" id="RHEA:55392"/>
        <dbReference type="Rhea" id="RHEA-COMP:12414"/>
        <dbReference type="Rhea" id="RHEA-COMP:12415"/>
        <dbReference type="ChEBI" id="CHEBI:15378"/>
        <dbReference type="ChEBI" id="CHEBI:57856"/>
        <dbReference type="ChEBI" id="CHEBI:59789"/>
        <dbReference type="ChEBI" id="CHEBI:74411"/>
        <dbReference type="ChEBI" id="CHEBI:74491"/>
    </reaction>
</comment>
<dbReference type="GO" id="GO:0030488">
    <property type="term" value="P:tRNA methylation"/>
    <property type="evidence" value="ECO:0000318"/>
    <property type="project" value="GO_Central"/>
</dbReference>
<evidence type="ECO:0000256" key="3">
    <source>
        <dbReference type="ARBA" id="ARBA00022679"/>
    </source>
</evidence>
<dbReference type="InterPro" id="IPR049470">
    <property type="entry name" value="TRM61_C"/>
</dbReference>
<keyword evidence="3" id="KW-0808">Transferase</keyword>
<dbReference type="GeneTree" id="ENSGT00940000154239"/>
<dbReference type="AlphaFoldDB" id="F7BD68"/>
<dbReference type="PANTHER" id="PTHR12133">
    <property type="entry name" value="TRNA (ADENINE(58)-N(1))-METHYLTRANSFERASE"/>
    <property type="match status" value="1"/>
</dbReference>
<accession>F7BD68</accession>
<feature type="signal peptide" evidence="8">
    <location>
        <begin position="1"/>
        <end position="21"/>
    </location>
</feature>
<dbReference type="Pfam" id="PF08704">
    <property type="entry name" value="GCD14"/>
    <property type="match status" value="1"/>
</dbReference>
<protein>
    <recommendedName>
        <fullName evidence="1">tRNA (adenine(58)-N(1))-methyltransferase</fullName>
        <ecNumber evidence="1">2.1.1.220</ecNumber>
    </recommendedName>
</protein>
<dbReference type="SMR" id="F7BD68"/>
<dbReference type="Bgee" id="ENSOANG00000014466">
    <property type="expression patterns" value="Expressed in ovary and 8 other cell types or tissues"/>
</dbReference>
<dbReference type="InterPro" id="IPR014816">
    <property type="entry name" value="tRNA_MeTrfase_Gcd14"/>
</dbReference>
<keyword evidence="8" id="KW-0732">Signal</keyword>
<organism evidence="11 12">
    <name type="scientific">Ornithorhynchus anatinus</name>
    <name type="common">Duckbill platypus</name>
    <dbReference type="NCBI Taxonomy" id="9258"/>
    <lineage>
        <taxon>Eukaryota</taxon>
        <taxon>Metazoa</taxon>
        <taxon>Chordata</taxon>
        <taxon>Craniata</taxon>
        <taxon>Vertebrata</taxon>
        <taxon>Euteleostomi</taxon>
        <taxon>Mammalia</taxon>
        <taxon>Monotremata</taxon>
        <taxon>Ornithorhynchidae</taxon>
        <taxon>Ornithorhynchus</taxon>
    </lineage>
</organism>
<feature type="region of interest" description="Disordered" evidence="7">
    <location>
        <begin position="359"/>
        <end position="393"/>
    </location>
</feature>
<dbReference type="Gene3D" id="3.40.50.150">
    <property type="entry name" value="Vaccinia Virus protein VP39"/>
    <property type="match status" value="1"/>
</dbReference>
<feature type="domain" description="TR61B FKBP-like" evidence="10">
    <location>
        <begin position="99"/>
        <end position="152"/>
    </location>
</feature>
<evidence type="ECO:0000256" key="4">
    <source>
        <dbReference type="ARBA" id="ARBA00022691"/>
    </source>
</evidence>
<dbReference type="FunFam" id="3.40.50.150:FF:000181">
    <property type="entry name" value="tRNA (Adenine(58)-N(1))-methyltransferase, mitochondrial isoform X4"/>
    <property type="match status" value="1"/>
</dbReference>
<dbReference type="InParanoid" id="F7BD68"/>
<evidence type="ECO:0000256" key="1">
    <source>
        <dbReference type="ARBA" id="ARBA00012796"/>
    </source>
</evidence>
<dbReference type="SUPFAM" id="SSF53335">
    <property type="entry name" value="S-adenosyl-L-methionine-dependent methyltransferases"/>
    <property type="match status" value="1"/>
</dbReference>
<dbReference type="Ensembl" id="ENSOANT00000022800.4">
    <property type="protein sequence ID" value="ENSOANP00000022796.3"/>
    <property type="gene ID" value="ENSOANG00000014466.4"/>
</dbReference>
<dbReference type="GO" id="GO:0031515">
    <property type="term" value="C:tRNA (m1A) methyltransferase complex"/>
    <property type="evidence" value="ECO:0000318"/>
    <property type="project" value="GO_Central"/>
</dbReference>
<dbReference type="HOGENOM" id="CLU_025402_1_1_1"/>
<gene>
    <name evidence="11" type="primary">TRMT61B</name>
</gene>
<dbReference type="InterPro" id="IPR054151">
    <property type="entry name" value="TR61B_FKBP-like"/>
</dbReference>
<dbReference type="InterPro" id="IPR029063">
    <property type="entry name" value="SAM-dependent_MTases_sf"/>
</dbReference>
<evidence type="ECO:0000256" key="6">
    <source>
        <dbReference type="ARBA" id="ARBA00048481"/>
    </source>
</evidence>
<dbReference type="EC" id="2.1.1.220" evidence="1"/>
<dbReference type="RefSeq" id="XP_039769046.1">
    <property type="nucleotide sequence ID" value="XM_039913112.1"/>
</dbReference>
<proteinExistence type="predicted"/>
<dbReference type="FunCoup" id="F7BD68">
    <property type="interactions" value="605"/>
</dbReference>
<dbReference type="Proteomes" id="UP000002279">
    <property type="component" value="Unplaced"/>
</dbReference>
<sequence length="434" mass="48284">MLQRGMARLRWAALLGVGGHCACFGLPPPAWPARRLPAWVRGLSPLQRLSQMLPEPQGPCSPLQSAPRTRHEVPEASGPAEELAVSSSTPPPRDVPFQVGDLILLSSHGRHRTFRKIMKLKDTGQLSSNWGAIRHQDVLGKLPGQVFSSSTGYHFMFRRPALEDYVLLMKRGPNISYPKDVNMMVMMMDVHQGDAVLEVGSGSGGMSLFLSKAVGSQGRVMSFEIRKDHHEIAKKNYKNWCNAWKISHSEEWPENVDFIHKDIATAAQDLKSKTFDAVALDMLNPQIALPIVYQSLKQGGVCTIYLASITQIIELLNGISSCRLALYCEKITEVTLRDWLVCPAKKKDGTFVQRVQPTTNLDSELHTHEDDEGEEGEEEQVQAEDNGETLSDSPYGAVPYIARPLHWQCGHTAFLIKLRKFKPAHTLSTSDDSN</sequence>
<dbReference type="PROSITE" id="PS51620">
    <property type="entry name" value="SAM_TRM61"/>
    <property type="match status" value="1"/>
</dbReference>
<keyword evidence="5" id="KW-0819">tRNA processing</keyword>
<feature type="chain" id="PRO_5003354015" description="tRNA (adenine(58)-N(1))-methyltransferase" evidence="8">
    <location>
        <begin position="22"/>
        <end position="434"/>
    </location>
</feature>
<dbReference type="CDD" id="cd02440">
    <property type="entry name" value="AdoMet_MTases"/>
    <property type="match status" value="1"/>
</dbReference>
<dbReference type="OMA" id="TMLLLMD"/>
<evidence type="ECO:0000256" key="2">
    <source>
        <dbReference type="ARBA" id="ARBA00022603"/>
    </source>
</evidence>
<name>F7BD68_ORNAN</name>
<evidence type="ECO:0000259" key="10">
    <source>
        <dbReference type="Pfam" id="PF21985"/>
    </source>
</evidence>
<keyword evidence="12" id="KW-1185">Reference proteome</keyword>
<feature type="domain" description="tRNA (adenine(58)-N(1))-methyltransferase catalytic subunit TRM61 C-terminal" evidence="9">
    <location>
        <begin position="169"/>
        <end position="416"/>
    </location>
</feature>
<keyword evidence="4" id="KW-0949">S-adenosyl-L-methionine</keyword>
<evidence type="ECO:0000313" key="12">
    <source>
        <dbReference type="Proteomes" id="UP000002279"/>
    </source>
</evidence>
<dbReference type="GO" id="GO:0160107">
    <property type="term" value="F:tRNA (adenine(58)-N1)-methyltransferase activity"/>
    <property type="evidence" value="ECO:0007669"/>
    <property type="project" value="UniProtKB-EC"/>
</dbReference>
<evidence type="ECO:0000256" key="7">
    <source>
        <dbReference type="SAM" id="MobiDB-lite"/>
    </source>
</evidence>
<evidence type="ECO:0000256" key="8">
    <source>
        <dbReference type="SAM" id="SignalP"/>
    </source>
</evidence>
<evidence type="ECO:0000256" key="5">
    <source>
        <dbReference type="ARBA" id="ARBA00022694"/>
    </source>
</evidence>
<dbReference type="CTD" id="55006"/>
<evidence type="ECO:0000259" key="9">
    <source>
        <dbReference type="Pfam" id="PF08704"/>
    </source>
</evidence>
<dbReference type="Gene3D" id="3.10.330.20">
    <property type="match status" value="1"/>
</dbReference>
<dbReference type="FunFam" id="3.10.330.20:FF:000003">
    <property type="entry name" value="tRNA (Adenine(58)-N(1))-methyltransferase, mitochondrial isoform X1"/>
    <property type="match status" value="1"/>
</dbReference>
<dbReference type="STRING" id="9258.ENSOANP00000022796"/>
<dbReference type="eggNOG" id="KOG2915">
    <property type="taxonomic scope" value="Eukaryota"/>
</dbReference>
<reference evidence="11" key="1">
    <citation type="submission" date="2025-08" db="UniProtKB">
        <authorList>
            <consortium name="Ensembl"/>
        </authorList>
    </citation>
    <scope>IDENTIFICATION</scope>
    <source>
        <strain evidence="11">Glennie</strain>
    </source>
</reference>
<keyword evidence="2" id="KW-0489">Methyltransferase</keyword>
<reference evidence="11" key="2">
    <citation type="submission" date="2025-09" db="UniProtKB">
        <authorList>
            <consortium name="Ensembl"/>
        </authorList>
    </citation>
    <scope>IDENTIFICATION</scope>
    <source>
        <strain evidence="11">Glennie</strain>
    </source>
</reference>